<dbReference type="PRINTS" id="PR00420">
    <property type="entry name" value="RNGMNOXGNASE"/>
</dbReference>
<dbReference type="GO" id="GO:0008688">
    <property type="term" value="F:3-(3-hydroxyphenyl)propionate hydroxylase activity"/>
    <property type="evidence" value="ECO:0007669"/>
    <property type="project" value="TreeGrafter"/>
</dbReference>
<evidence type="ECO:0000256" key="1">
    <source>
        <dbReference type="ARBA" id="ARBA00022630"/>
    </source>
</evidence>
<evidence type="ECO:0000313" key="5">
    <source>
        <dbReference type="EMBL" id="CZR63282.1"/>
    </source>
</evidence>
<dbReference type="AlphaFoldDB" id="A0A1L7XE34"/>
<name>A0A1L7XE34_9HELO</name>
<accession>A0A1L7XE34</accession>
<dbReference type="Proteomes" id="UP000184330">
    <property type="component" value="Unassembled WGS sequence"/>
</dbReference>
<evidence type="ECO:0000259" key="4">
    <source>
        <dbReference type="Pfam" id="PF01494"/>
    </source>
</evidence>
<dbReference type="PANTHER" id="PTHR43476">
    <property type="entry name" value="3-(3-HYDROXY-PHENYL)PROPIONATE/3-HYDROXYCINNAMIC ACID HYDROXYLASE"/>
    <property type="match status" value="1"/>
</dbReference>
<evidence type="ECO:0000313" key="6">
    <source>
        <dbReference type="Proteomes" id="UP000184330"/>
    </source>
</evidence>
<organism evidence="5 6">
    <name type="scientific">Phialocephala subalpina</name>
    <dbReference type="NCBI Taxonomy" id="576137"/>
    <lineage>
        <taxon>Eukaryota</taxon>
        <taxon>Fungi</taxon>
        <taxon>Dikarya</taxon>
        <taxon>Ascomycota</taxon>
        <taxon>Pezizomycotina</taxon>
        <taxon>Leotiomycetes</taxon>
        <taxon>Helotiales</taxon>
        <taxon>Mollisiaceae</taxon>
        <taxon>Phialocephala</taxon>
        <taxon>Phialocephala fortinii species complex</taxon>
    </lineage>
</organism>
<feature type="domain" description="FAD-binding" evidence="4">
    <location>
        <begin position="311"/>
        <end position="370"/>
    </location>
</feature>
<dbReference type="EMBL" id="FJOG01000023">
    <property type="protein sequence ID" value="CZR63282.1"/>
    <property type="molecule type" value="Genomic_DNA"/>
</dbReference>
<dbReference type="InterPro" id="IPR050631">
    <property type="entry name" value="PheA/TfdB_FAD_monoxygenase"/>
</dbReference>
<feature type="domain" description="FAD-binding" evidence="4">
    <location>
        <begin position="4"/>
        <end position="179"/>
    </location>
</feature>
<dbReference type="SUPFAM" id="SSF51905">
    <property type="entry name" value="FAD/NAD(P)-binding domain"/>
    <property type="match status" value="1"/>
</dbReference>
<dbReference type="Pfam" id="PF01494">
    <property type="entry name" value="FAD_binding_3"/>
    <property type="match status" value="2"/>
</dbReference>
<gene>
    <name evidence="5" type="ORF">PAC_13179</name>
</gene>
<sequence>METIEVVICGCGPTGAMLSAYLGQLGVQNIVLERELDITTDPRGIALDEDGIRLLQGVGIYDKIFTEIGQKMGYFNFITSSNDLHATPFLRFNNNTIEGGTGHPGFICHKQPVMEKCLRNEIASHESCELRCGAVVDGIEEDENWVYVSYVDQDGNQKKIRAKFLAAADGKTGFTRKKYLEAKGVSMEKDLKFRYEEAWVALNWKITPPTQETHPDFPLWRLGYKPEQVYDEFFPKDFRFICNPDRPSVCGRFGLCTDRLWRFEYVLKPGEDPVAMAEYENVKKVVFPYLTHPGKRYNLTRDVVFPEDCIEVIRSRPFTFSARSCNIWALGRVILCGDAAHVFPPFGGQGIASGFRDANSLAWRLAIACRPGFTQYEALLSAWYVERKQQLESSLAATIVNGNMCNERSKVKIFLRNWYLWLLQLIPSWKHWLELGPRQNGMTKYNYTPGLPFLPDLGGGAAFPQVLCKPLGAPEKMKPLFTDDVIFHPKKSTLFQLVVLLDSEGDLQRASHDLAGLERDSAGELRQEEVTYIISNQVKRDQLAHQSSGYQGSTFRVVCVSEYDPSCWDGLPEPIGYDGLRMRKEVSGKYVIVRPDRFIFAMCQGKEDLQRASQSLARLVSGEEL</sequence>
<dbReference type="OrthoDB" id="10016252at2759"/>
<proteinExistence type="predicted"/>
<dbReference type="PANTHER" id="PTHR43476:SF3">
    <property type="entry name" value="FAD-BINDING MONOOXYGENASE"/>
    <property type="match status" value="1"/>
</dbReference>
<dbReference type="Gene3D" id="3.50.50.60">
    <property type="entry name" value="FAD/NAD(P)-binding domain"/>
    <property type="match status" value="2"/>
</dbReference>
<keyword evidence="6" id="KW-1185">Reference proteome</keyword>
<reference evidence="5 6" key="1">
    <citation type="submission" date="2016-03" db="EMBL/GenBank/DDBJ databases">
        <authorList>
            <person name="Ploux O."/>
        </authorList>
    </citation>
    <scope>NUCLEOTIDE SEQUENCE [LARGE SCALE GENOMIC DNA]</scope>
    <source>
        <strain evidence="5 6">UAMH 11012</strain>
    </source>
</reference>
<dbReference type="InterPro" id="IPR036188">
    <property type="entry name" value="FAD/NAD-bd_sf"/>
</dbReference>
<dbReference type="GO" id="GO:0071949">
    <property type="term" value="F:FAD binding"/>
    <property type="evidence" value="ECO:0007669"/>
    <property type="project" value="InterPro"/>
</dbReference>
<keyword evidence="1" id="KW-0285">Flavoprotein</keyword>
<protein>
    <recommendedName>
        <fullName evidence="4">FAD-binding domain-containing protein</fullName>
    </recommendedName>
</protein>
<dbReference type="GO" id="GO:0019622">
    <property type="term" value="P:3-(3-hydroxy)phenylpropionate catabolic process"/>
    <property type="evidence" value="ECO:0007669"/>
    <property type="project" value="TreeGrafter"/>
</dbReference>
<evidence type="ECO:0000256" key="2">
    <source>
        <dbReference type="ARBA" id="ARBA00022827"/>
    </source>
</evidence>
<dbReference type="STRING" id="576137.A0A1L7XE34"/>
<keyword evidence="2" id="KW-0274">FAD</keyword>
<dbReference type="InterPro" id="IPR002938">
    <property type="entry name" value="FAD-bd"/>
</dbReference>
<keyword evidence="3" id="KW-0560">Oxidoreductase</keyword>
<evidence type="ECO:0000256" key="3">
    <source>
        <dbReference type="ARBA" id="ARBA00023002"/>
    </source>
</evidence>